<sequence>MTFSLSQKRIGKFHKKIIPLGLKHILLTRLYHLKPNTNMKKSVRNALLRGALMVTLAALTIFWLYDSERPFTYLSMWYIIFGYYLLSSVIDVKKAIDGTSGESLKKYKKALIVGTSVICIFGGIIGIYSLAIQYWRGAASALFGIILILLLLRKESKEERWIADMEEQDE</sequence>
<evidence type="ECO:0000313" key="3">
    <source>
        <dbReference type="Proteomes" id="UP000030125"/>
    </source>
</evidence>
<feature type="transmembrane region" description="Helical" evidence="1">
    <location>
        <begin position="71"/>
        <end position="90"/>
    </location>
</feature>
<dbReference type="Proteomes" id="UP000030125">
    <property type="component" value="Unassembled WGS sequence"/>
</dbReference>
<accession>A0A0A2EZI6</accession>
<keyword evidence="1" id="KW-0472">Membrane</keyword>
<name>A0A0A2EZI6_PORCN</name>
<dbReference type="EMBL" id="JQJD01000005">
    <property type="protein sequence ID" value="KGN82935.1"/>
    <property type="molecule type" value="Genomic_DNA"/>
</dbReference>
<dbReference type="AlphaFoldDB" id="A0A0A2EZI6"/>
<evidence type="ECO:0000256" key="1">
    <source>
        <dbReference type="SAM" id="Phobius"/>
    </source>
</evidence>
<reference evidence="2 3" key="1">
    <citation type="submission" date="2014-08" db="EMBL/GenBank/DDBJ databases">
        <title>Porphyromonas cangingivalis strain:COT-109_OH1386 Genome sequencing.</title>
        <authorList>
            <person name="Wallis C."/>
            <person name="Deusch O."/>
            <person name="O'Flynn C."/>
            <person name="Davis I."/>
            <person name="Jospin G."/>
            <person name="Darling A.E."/>
            <person name="Coil D.A."/>
            <person name="Alexiev A."/>
            <person name="Horsfall A."/>
            <person name="Kirkwood N."/>
            <person name="Harris S."/>
            <person name="Eisen J.A."/>
        </authorList>
    </citation>
    <scope>NUCLEOTIDE SEQUENCE [LARGE SCALE GENOMIC DNA]</scope>
    <source>
        <strain evidence="3">COT-109 OH1386</strain>
    </source>
</reference>
<protein>
    <submittedName>
        <fullName evidence="2">Uncharacterized protein</fullName>
    </submittedName>
</protein>
<feature type="transmembrane region" description="Helical" evidence="1">
    <location>
        <begin position="46"/>
        <end position="65"/>
    </location>
</feature>
<proteinExistence type="predicted"/>
<organism evidence="2 3">
    <name type="scientific">Porphyromonas cangingivalis</name>
    <dbReference type="NCBI Taxonomy" id="36874"/>
    <lineage>
        <taxon>Bacteria</taxon>
        <taxon>Pseudomonadati</taxon>
        <taxon>Bacteroidota</taxon>
        <taxon>Bacteroidia</taxon>
        <taxon>Bacteroidales</taxon>
        <taxon>Porphyromonadaceae</taxon>
        <taxon>Porphyromonas</taxon>
    </lineage>
</organism>
<keyword evidence="1" id="KW-0812">Transmembrane</keyword>
<feature type="transmembrane region" description="Helical" evidence="1">
    <location>
        <begin position="134"/>
        <end position="152"/>
    </location>
</feature>
<dbReference type="STRING" id="36874.HQ34_07185"/>
<comment type="caution">
    <text evidence="2">The sequence shown here is derived from an EMBL/GenBank/DDBJ whole genome shotgun (WGS) entry which is preliminary data.</text>
</comment>
<evidence type="ECO:0000313" key="2">
    <source>
        <dbReference type="EMBL" id="KGN82935.1"/>
    </source>
</evidence>
<feature type="transmembrane region" description="Helical" evidence="1">
    <location>
        <begin position="110"/>
        <end position="128"/>
    </location>
</feature>
<gene>
    <name evidence="2" type="ORF">HQ35_01640</name>
</gene>
<keyword evidence="1" id="KW-1133">Transmembrane helix</keyword>
<keyword evidence="3" id="KW-1185">Reference proteome</keyword>